<dbReference type="AlphaFoldDB" id="A0A9N9F3E3"/>
<accession>A0A9N9F3E3</accession>
<comment type="caution">
    <text evidence="2">The sequence shown here is derived from an EMBL/GenBank/DDBJ whole genome shotgun (WGS) entry which is preliminary data.</text>
</comment>
<evidence type="ECO:0000313" key="3">
    <source>
        <dbReference type="Proteomes" id="UP000789759"/>
    </source>
</evidence>
<dbReference type="Proteomes" id="UP000789759">
    <property type="component" value="Unassembled WGS sequence"/>
</dbReference>
<proteinExistence type="predicted"/>
<feature type="signal peptide" evidence="1">
    <location>
        <begin position="1"/>
        <end position="23"/>
    </location>
</feature>
<keyword evidence="3" id="KW-1185">Reference proteome</keyword>
<feature type="chain" id="PRO_5040410271" evidence="1">
    <location>
        <begin position="24"/>
        <end position="144"/>
    </location>
</feature>
<sequence>MVRKIIIAVLIFICLGFFGECIARIQMHEHGGPPIINLPANTLQNKYQWRCLDISTNPLYVKNCDNSPAQTNFAVELLQQSYNGCNPVQILGPDETIPSDCLSAPIKEGDPVTVIPCLVPTVEQIQGITWSFLTTMPPRLHSYK</sequence>
<evidence type="ECO:0000256" key="1">
    <source>
        <dbReference type="SAM" id="SignalP"/>
    </source>
</evidence>
<dbReference type="EMBL" id="CAJVQA010001203">
    <property type="protein sequence ID" value="CAG8506463.1"/>
    <property type="molecule type" value="Genomic_DNA"/>
</dbReference>
<name>A0A9N9F3E3_9GLOM</name>
<organism evidence="2 3">
    <name type="scientific">Cetraspora pellucida</name>
    <dbReference type="NCBI Taxonomy" id="1433469"/>
    <lineage>
        <taxon>Eukaryota</taxon>
        <taxon>Fungi</taxon>
        <taxon>Fungi incertae sedis</taxon>
        <taxon>Mucoromycota</taxon>
        <taxon>Glomeromycotina</taxon>
        <taxon>Glomeromycetes</taxon>
        <taxon>Diversisporales</taxon>
        <taxon>Gigasporaceae</taxon>
        <taxon>Cetraspora</taxon>
    </lineage>
</organism>
<dbReference type="OrthoDB" id="2391875at2759"/>
<gene>
    <name evidence="2" type="ORF">CPELLU_LOCUS2705</name>
</gene>
<evidence type="ECO:0000313" key="2">
    <source>
        <dbReference type="EMBL" id="CAG8506463.1"/>
    </source>
</evidence>
<reference evidence="2" key="1">
    <citation type="submission" date="2021-06" db="EMBL/GenBank/DDBJ databases">
        <authorList>
            <person name="Kallberg Y."/>
            <person name="Tangrot J."/>
            <person name="Rosling A."/>
        </authorList>
    </citation>
    <scope>NUCLEOTIDE SEQUENCE</scope>
    <source>
        <strain evidence="2">FL966</strain>
    </source>
</reference>
<keyword evidence="1" id="KW-0732">Signal</keyword>
<protein>
    <submittedName>
        <fullName evidence="2">409_t:CDS:1</fullName>
    </submittedName>
</protein>